<organism evidence="1 2">
    <name type="scientific">Streptomyces citrinus</name>
    <dbReference type="NCBI Taxonomy" id="3118173"/>
    <lineage>
        <taxon>Bacteria</taxon>
        <taxon>Bacillati</taxon>
        <taxon>Actinomycetota</taxon>
        <taxon>Actinomycetes</taxon>
        <taxon>Kitasatosporales</taxon>
        <taxon>Streptomycetaceae</taxon>
        <taxon>Streptomyces</taxon>
    </lineage>
</organism>
<evidence type="ECO:0000313" key="1">
    <source>
        <dbReference type="EMBL" id="WWQ65656.1"/>
    </source>
</evidence>
<gene>
    <name evidence="1" type="ORF">V2W30_21595</name>
</gene>
<accession>A0ACD5AEQ0</accession>
<reference evidence="1" key="1">
    <citation type="journal article" date="2025" name="Int. J. Syst. Evol. Microbiol.">
        <title>Streptomyces citrinus sp. nov., with yellow diffusible pigment.</title>
        <authorList>
            <person name="He Y."/>
            <person name="Yang E."/>
            <person name="Xu J."/>
            <person name="Sun Y."/>
            <person name="Sun L."/>
        </authorList>
    </citation>
    <scope>NUCLEOTIDE SEQUENCE</scope>
    <source>
        <strain evidence="1">Q6</strain>
    </source>
</reference>
<sequence length="146" mass="15583">MSSRSPRASRASRSSRSSWLTALRAPATAPLAVLVAGAAASSYLYGTDPHEPGHWLPGCPFRALTGLLCPGCGGTRMAYDLMHGQFVAAWHDNALLLLALPFALFALGRWTYAGLRGRRLSPSVSSRTQLGLLGLAFLWAVARNAF</sequence>
<proteinExistence type="predicted"/>
<dbReference type="EMBL" id="CP146022">
    <property type="protein sequence ID" value="WWQ65656.1"/>
    <property type="molecule type" value="Genomic_DNA"/>
</dbReference>
<name>A0ACD5AEQ0_9ACTN</name>
<dbReference type="Proteomes" id="UP001432251">
    <property type="component" value="Chromosome"/>
</dbReference>
<keyword evidence="2" id="KW-1185">Reference proteome</keyword>
<protein>
    <submittedName>
        <fullName evidence="1">DUF2752 domain-containing protein</fullName>
    </submittedName>
</protein>
<evidence type="ECO:0000313" key="2">
    <source>
        <dbReference type="Proteomes" id="UP001432251"/>
    </source>
</evidence>